<evidence type="ECO:0000313" key="5">
    <source>
        <dbReference type="Proteomes" id="UP001159428"/>
    </source>
</evidence>
<dbReference type="InterPro" id="IPR011029">
    <property type="entry name" value="DEATH-like_dom_sf"/>
</dbReference>
<evidence type="ECO:0000313" key="4">
    <source>
        <dbReference type="EMBL" id="CAH3119423.1"/>
    </source>
</evidence>
<dbReference type="PROSITE" id="PS50017">
    <property type="entry name" value="DEATH_DOMAIN"/>
    <property type="match status" value="1"/>
</dbReference>
<gene>
    <name evidence="4" type="ORF">PMEA_00008283</name>
</gene>
<organism evidence="4 5">
    <name type="scientific">Pocillopora meandrina</name>
    <dbReference type="NCBI Taxonomy" id="46732"/>
    <lineage>
        <taxon>Eukaryota</taxon>
        <taxon>Metazoa</taxon>
        <taxon>Cnidaria</taxon>
        <taxon>Anthozoa</taxon>
        <taxon>Hexacorallia</taxon>
        <taxon>Scleractinia</taxon>
        <taxon>Astrocoeniina</taxon>
        <taxon>Pocilloporidae</taxon>
        <taxon>Pocillopora</taxon>
    </lineage>
</organism>
<feature type="region of interest" description="Disordered" evidence="2">
    <location>
        <begin position="1"/>
        <end position="29"/>
    </location>
</feature>
<comment type="caution">
    <text evidence="4">The sequence shown here is derived from an EMBL/GenBank/DDBJ whole genome shotgun (WGS) entry which is preliminary data.</text>
</comment>
<evidence type="ECO:0000256" key="2">
    <source>
        <dbReference type="SAM" id="MobiDB-lite"/>
    </source>
</evidence>
<keyword evidence="5" id="KW-1185">Reference proteome</keyword>
<name>A0AAU9WMM5_9CNID</name>
<evidence type="ECO:0000256" key="1">
    <source>
        <dbReference type="ARBA" id="ARBA00022737"/>
    </source>
</evidence>
<dbReference type="GO" id="GO:0007165">
    <property type="term" value="P:signal transduction"/>
    <property type="evidence" value="ECO:0007669"/>
    <property type="project" value="InterPro"/>
</dbReference>
<sequence>MLIGQDRSGKTSLAKSLKGERFNSEEDSTIGIDVDPSHFKVSTEVWKPGEKDQRKKFERACSYEHHAARLIVQTLSEEESALEEESLESDLIEHLVPVESVKISEREDIISSCARDENMVDSCSQFEGDIYPIPAASVATNTISHDSVSYSEGENLPGGSDSISVSRDHTISNQSPTGDIRTVPDDVASLVEVFLRDDNDLEREEDIYSVLWDFGGQTVYYNTHPLFLTSRAIYILVNDLSRHLHDKAKSVMKQGMFTKLQDSFRLKTNADYLDFWMSSVASLAIQDKSNSKKTKSDLLPELPPVFLVCTHADKPCDGEDPRELGRMVFGYLQTKPYKIHLHDVFVVDNTKSGYELECPEVLRLRQEIRAVAKELPHMKEAVPIKWLKFEKEIQAKKDEGNKWISLEETKEVAWEVCNVSDEEEFRTLLNFLHDQRVLIHFDDTKELRKMVVLDTQWLINVFKEVITIRPFDNKEKKFKELWSRLEKEGVLEEPLLEHVWGPLYRKEDTCQSLIAIMEKFSLLCSWPSSDGSRGKQYLVPSMLMSHPPEEIMELIASAEIPSLFLKFETGQVPPGLFPRLVLQVLQWCKQECASPEQPQLYHNFVRIYRSEEVNCSVILLCHMSSIEVVVHRGNGGDEVAQPSKSAISSPVNSNHDPFACAVLRQLEFILGSMRREFCWLQNMKYEVSFLCPVCCQGGVVSYYCTHRTKGCKQEECLHFWPESELCSGKKIIACTRSAVATTNRVLVKDFEPWFSPMRNQVNNYDEETFSADEVLQIRFTQQQDDQTISPQLKGSLQLEGACPDTPDFESKSGEMLPNLGKTTATTEICLPDNVEQSLLSASCDAKEIVHQLKENLQLNKDVFERPDHDTKKIIRSLAQKAKDLKRLDVFEHLREIAPAGTAGPLLPENLPVQDMPIIKARDLTIRLSGGDEWMEIAEGLGLTPAEIRFLDKRTLDPMEAALAFITKQRFVSVGELYELLNERDLPMLADLL</sequence>
<dbReference type="Proteomes" id="UP001159428">
    <property type="component" value="Unassembled WGS sequence"/>
</dbReference>
<dbReference type="SUPFAM" id="SSF52540">
    <property type="entry name" value="P-loop containing nucleoside triphosphate hydrolases"/>
    <property type="match status" value="1"/>
</dbReference>
<dbReference type="EMBL" id="CALNXJ010000017">
    <property type="protein sequence ID" value="CAH3119423.1"/>
    <property type="molecule type" value="Genomic_DNA"/>
</dbReference>
<accession>A0AAU9WMM5</accession>
<proteinExistence type="predicted"/>
<dbReference type="PANTHER" id="PTHR47508">
    <property type="entry name" value="SAM DOMAIN-CONTAINING PROTEIN-RELATED"/>
    <property type="match status" value="1"/>
</dbReference>
<dbReference type="Gene3D" id="3.40.50.300">
    <property type="entry name" value="P-loop containing nucleotide triphosphate hydrolases"/>
    <property type="match status" value="2"/>
</dbReference>
<dbReference type="InterPro" id="IPR027417">
    <property type="entry name" value="P-loop_NTPase"/>
</dbReference>
<keyword evidence="1" id="KW-0677">Repeat</keyword>
<dbReference type="InterPro" id="IPR036388">
    <property type="entry name" value="WH-like_DNA-bd_sf"/>
</dbReference>
<dbReference type="SUPFAM" id="SSF47986">
    <property type="entry name" value="DEATH domain"/>
    <property type="match status" value="1"/>
</dbReference>
<dbReference type="Pfam" id="PF16095">
    <property type="entry name" value="COR-A"/>
    <property type="match status" value="1"/>
</dbReference>
<reference evidence="4 5" key="1">
    <citation type="submission" date="2022-05" db="EMBL/GenBank/DDBJ databases">
        <authorList>
            <consortium name="Genoscope - CEA"/>
            <person name="William W."/>
        </authorList>
    </citation>
    <scope>NUCLEOTIDE SEQUENCE [LARGE SCALE GENOMIC DNA]</scope>
</reference>
<feature type="domain" description="Death" evidence="3">
    <location>
        <begin position="930"/>
        <end position="992"/>
    </location>
</feature>
<evidence type="ECO:0000259" key="3">
    <source>
        <dbReference type="PROSITE" id="PS50017"/>
    </source>
</evidence>
<dbReference type="PANTHER" id="PTHR47508:SF1">
    <property type="entry name" value="NON-SPECIFIC SERINE_THREONINE PROTEIN KINASE"/>
    <property type="match status" value="1"/>
</dbReference>
<dbReference type="InterPro" id="IPR000488">
    <property type="entry name" value="Death_dom"/>
</dbReference>
<dbReference type="Gene3D" id="1.10.10.10">
    <property type="entry name" value="Winged helix-like DNA-binding domain superfamily/Winged helix DNA-binding domain"/>
    <property type="match status" value="1"/>
</dbReference>
<protein>
    <recommendedName>
        <fullName evidence="3">Death domain-containing protein</fullName>
    </recommendedName>
</protein>
<dbReference type="InterPro" id="IPR032171">
    <property type="entry name" value="COR-A"/>
</dbReference>
<dbReference type="AlphaFoldDB" id="A0AAU9WMM5"/>